<dbReference type="AlphaFoldDB" id="A0A8H6HPH8"/>
<dbReference type="EMBL" id="JACGCI010000063">
    <property type="protein sequence ID" value="KAF6749446.1"/>
    <property type="molecule type" value="Genomic_DNA"/>
</dbReference>
<dbReference type="Proteomes" id="UP000521943">
    <property type="component" value="Unassembled WGS sequence"/>
</dbReference>
<keyword evidence="2" id="KW-1133">Transmembrane helix</keyword>
<feature type="compositionally biased region" description="Polar residues" evidence="1">
    <location>
        <begin position="44"/>
        <end position="58"/>
    </location>
</feature>
<feature type="transmembrane region" description="Helical" evidence="2">
    <location>
        <begin position="159"/>
        <end position="179"/>
    </location>
</feature>
<evidence type="ECO:0000256" key="1">
    <source>
        <dbReference type="SAM" id="MobiDB-lite"/>
    </source>
</evidence>
<feature type="region of interest" description="Disordered" evidence="1">
    <location>
        <begin position="37"/>
        <end position="58"/>
    </location>
</feature>
<evidence type="ECO:0000313" key="3">
    <source>
        <dbReference type="EMBL" id="KAF6749446.1"/>
    </source>
</evidence>
<protein>
    <submittedName>
        <fullName evidence="3">Uncharacterized protein</fullName>
    </submittedName>
</protein>
<evidence type="ECO:0000313" key="4">
    <source>
        <dbReference type="Proteomes" id="UP000521943"/>
    </source>
</evidence>
<proteinExistence type="predicted"/>
<keyword evidence="2" id="KW-0472">Membrane</keyword>
<accession>A0A8H6HPH8</accession>
<keyword evidence="4" id="KW-1185">Reference proteome</keyword>
<name>A0A8H6HPH8_9AGAR</name>
<keyword evidence="2" id="KW-0812">Transmembrane</keyword>
<sequence>MKSHSPSIFNRTSEQSTRRLFLPCSFPRRSILPPRAACRAQPPGTRTMTAPKTDSSPFSSTPYLYRPAFLTGYSCEASSWNTGTKRTEPALRLLGDTPIRRIRGRMWRIVEGDMAYYRRVVNAALYRLVRGILNPARWRLGCRRGCNGPRRRCREYEKVFLGVAVGLSLATFHTFPLLGGMGGSGLDGWNTKRMLDNQRADMRRRCDGRTLDLRSCLSDAQQRSQGVVCNRAATSKYNESMQAVPIYQRRPLLVYDIE</sequence>
<gene>
    <name evidence="3" type="ORF">DFP72DRAFT_542945</name>
</gene>
<comment type="caution">
    <text evidence="3">The sequence shown here is derived from an EMBL/GenBank/DDBJ whole genome shotgun (WGS) entry which is preliminary data.</text>
</comment>
<reference evidence="3 4" key="1">
    <citation type="submission" date="2020-07" db="EMBL/GenBank/DDBJ databases">
        <title>Comparative genomics of pyrophilous fungi reveals a link between fire events and developmental genes.</title>
        <authorList>
            <consortium name="DOE Joint Genome Institute"/>
            <person name="Steindorff A.S."/>
            <person name="Carver A."/>
            <person name="Calhoun S."/>
            <person name="Stillman K."/>
            <person name="Liu H."/>
            <person name="Lipzen A."/>
            <person name="Pangilinan J."/>
            <person name="Labutti K."/>
            <person name="Bruns T.D."/>
            <person name="Grigoriev I.V."/>
        </authorList>
    </citation>
    <scope>NUCLEOTIDE SEQUENCE [LARGE SCALE GENOMIC DNA]</scope>
    <source>
        <strain evidence="3 4">CBS 144469</strain>
    </source>
</reference>
<organism evidence="3 4">
    <name type="scientific">Ephemerocybe angulata</name>
    <dbReference type="NCBI Taxonomy" id="980116"/>
    <lineage>
        <taxon>Eukaryota</taxon>
        <taxon>Fungi</taxon>
        <taxon>Dikarya</taxon>
        <taxon>Basidiomycota</taxon>
        <taxon>Agaricomycotina</taxon>
        <taxon>Agaricomycetes</taxon>
        <taxon>Agaricomycetidae</taxon>
        <taxon>Agaricales</taxon>
        <taxon>Agaricineae</taxon>
        <taxon>Psathyrellaceae</taxon>
        <taxon>Ephemerocybe</taxon>
    </lineage>
</organism>
<evidence type="ECO:0000256" key="2">
    <source>
        <dbReference type="SAM" id="Phobius"/>
    </source>
</evidence>